<dbReference type="GO" id="GO:0008270">
    <property type="term" value="F:zinc ion binding"/>
    <property type="evidence" value="ECO:0007669"/>
    <property type="project" value="UniProtKB-KW"/>
</dbReference>
<evidence type="ECO:0000313" key="8">
    <source>
        <dbReference type="Proteomes" id="UP000694425"/>
    </source>
</evidence>
<keyword evidence="1" id="KW-0479">Metal-binding</keyword>
<feature type="region of interest" description="Disordered" evidence="5">
    <location>
        <begin position="190"/>
        <end position="216"/>
    </location>
</feature>
<reference evidence="7" key="1">
    <citation type="submission" date="2025-08" db="UniProtKB">
        <authorList>
            <consortium name="Ensembl"/>
        </authorList>
    </citation>
    <scope>IDENTIFICATION</scope>
</reference>
<dbReference type="SUPFAM" id="SSF57716">
    <property type="entry name" value="Glucocorticoid receptor-like (DNA-binding domain)"/>
    <property type="match status" value="1"/>
</dbReference>
<dbReference type="PANTHER" id="PTHR45736:SF7">
    <property type="entry name" value="ZINC FINGER MYM-TYPE PROTEIN 5"/>
    <property type="match status" value="1"/>
</dbReference>
<protein>
    <submittedName>
        <fullName evidence="7">Zinc finger MYM-type containing 5</fullName>
    </submittedName>
</protein>
<evidence type="ECO:0000259" key="6">
    <source>
        <dbReference type="SMART" id="SM00746"/>
    </source>
</evidence>
<dbReference type="PANTHER" id="PTHR45736">
    <property type="entry name" value="ZINC FINGER MYM-TYPE PROTEIN"/>
    <property type="match status" value="1"/>
</dbReference>
<name>A0A8C7BQ59_NEOVI</name>
<evidence type="ECO:0000313" key="7">
    <source>
        <dbReference type="Ensembl" id="ENSNVIP00000026299.1"/>
    </source>
</evidence>
<feature type="domain" description="TRASH" evidence="6">
    <location>
        <begin position="245"/>
        <end position="281"/>
    </location>
</feature>
<feature type="compositionally biased region" description="Polar residues" evidence="5">
    <location>
        <begin position="198"/>
        <end position="212"/>
    </location>
</feature>
<keyword evidence="4" id="KW-0862">Zinc</keyword>
<dbReference type="InterPro" id="IPR011017">
    <property type="entry name" value="TRASH_dom"/>
</dbReference>
<dbReference type="GeneTree" id="ENSGT00940000162379"/>
<dbReference type="Proteomes" id="UP000694425">
    <property type="component" value="Unplaced"/>
</dbReference>
<sequence>MDKCSVRGLDLDEQTPVLLEHKAIAASLMDIGNSFGNPASPLVNRCRNSSVEDGDDDDEDVVFIESIQPPSTSTPAIADQRNFIFASSRNERLQGNYSIILPASRDLPSQKGNVSETIVIDDEEDIKTDGGEKKNSSNFVEWGLPGTKNRTKDLDFSTSSLSRSKTKTAVGPFNPGRMNVAGDEFQNGEYATHHSPDSWISQSASFPRNQKQPGVDSLAPVASLPKQIFQSSVQQQLTKPAKITCAHCRKPLQKGQTAYQRKGSVHLFCSTTCLSSFSHKRTPKKRNVTSKNDVPTKKATTVPQVESRDSSQEFYSTSLPPYEDNQNLRKRINKSRCIICSKLTEVWIFISQFLSRLTGIILTFQCFYMHCHLHNALD</sequence>
<reference evidence="7" key="2">
    <citation type="submission" date="2025-09" db="UniProtKB">
        <authorList>
            <consortium name="Ensembl"/>
        </authorList>
    </citation>
    <scope>IDENTIFICATION</scope>
</reference>
<evidence type="ECO:0000256" key="3">
    <source>
        <dbReference type="ARBA" id="ARBA00022771"/>
    </source>
</evidence>
<proteinExistence type="predicted"/>
<keyword evidence="3" id="KW-0863">Zinc-finger</keyword>
<dbReference type="Pfam" id="PF06467">
    <property type="entry name" value="zf-FCS"/>
    <property type="match status" value="1"/>
</dbReference>
<feature type="region of interest" description="Disordered" evidence="5">
    <location>
        <begin position="283"/>
        <end position="316"/>
    </location>
</feature>
<dbReference type="InterPro" id="IPR051284">
    <property type="entry name" value="ZnF_MYMT-QRICH1"/>
</dbReference>
<evidence type="ECO:0000256" key="2">
    <source>
        <dbReference type="ARBA" id="ARBA00022737"/>
    </source>
</evidence>
<keyword evidence="8" id="KW-1185">Reference proteome</keyword>
<dbReference type="InterPro" id="IPR010507">
    <property type="entry name" value="Znf_MYM"/>
</dbReference>
<dbReference type="AlphaFoldDB" id="A0A8C7BQ59"/>
<dbReference type="SMART" id="SM00746">
    <property type="entry name" value="TRASH"/>
    <property type="match status" value="1"/>
</dbReference>
<dbReference type="Ensembl" id="ENSNVIT00000030511.1">
    <property type="protein sequence ID" value="ENSNVIP00000026299.1"/>
    <property type="gene ID" value="ENSNVIG00000020332.1"/>
</dbReference>
<evidence type="ECO:0000256" key="1">
    <source>
        <dbReference type="ARBA" id="ARBA00022723"/>
    </source>
</evidence>
<organism evidence="7 8">
    <name type="scientific">Neovison vison</name>
    <name type="common">American mink</name>
    <name type="synonym">Mustela vison</name>
    <dbReference type="NCBI Taxonomy" id="452646"/>
    <lineage>
        <taxon>Eukaryota</taxon>
        <taxon>Metazoa</taxon>
        <taxon>Chordata</taxon>
        <taxon>Craniata</taxon>
        <taxon>Vertebrata</taxon>
        <taxon>Euteleostomi</taxon>
        <taxon>Mammalia</taxon>
        <taxon>Eutheria</taxon>
        <taxon>Laurasiatheria</taxon>
        <taxon>Carnivora</taxon>
        <taxon>Caniformia</taxon>
        <taxon>Musteloidea</taxon>
        <taxon>Mustelidae</taxon>
        <taxon>Mustelinae</taxon>
        <taxon>Neogale</taxon>
    </lineage>
</organism>
<keyword evidence="2" id="KW-0677">Repeat</keyword>
<evidence type="ECO:0000256" key="5">
    <source>
        <dbReference type="SAM" id="MobiDB-lite"/>
    </source>
</evidence>
<evidence type="ECO:0000256" key="4">
    <source>
        <dbReference type="ARBA" id="ARBA00022833"/>
    </source>
</evidence>
<accession>A0A8C7BQ59</accession>
<gene>
    <name evidence="7" type="primary">ZMYM5</name>
</gene>
<feature type="compositionally biased region" description="Polar residues" evidence="5">
    <location>
        <begin position="289"/>
        <end position="304"/>
    </location>
</feature>